<dbReference type="AlphaFoldDB" id="A0A9P7MIB7"/>
<dbReference type="EMBL" id="SRPO01000027">
    <property type="protein sequence ID" value="KAG5947178.1"/>
    <property type="molecule type" value="Genomic_DNA"/>
</dbReference>
<sequence length="145" mass="16138">MIDVGIWCGIGFFVRDTLRPYTGPAVNGYGGSSNRAQQVFIAILPCRTNSKLIYLLLPNTLYDPNSGCNLVSHSQLRANGTKVHFADDSFVLTTASGPIYAKESYGLYWFQLEDAAFTRSHASSAFPAYAIKDEWLAPWHARWVI</sequence>
<comment type="caution">
    <text evidence="1">The sequence shown here is derived from an EMBL/GenBank/DDBJ whole genome shotgun (WGS) entry which is preliminary data.</text>
</comment>
<accession>A0A9P7MIB7</accession>
<evidence type="ECO:0000313" key="2">
    <source>
        <dbReference type="Proteomes" id="UP000706124"/>
    </source>
</evidence>
<organism evidence="1 2">
    <name type="scientific">Claviceps pazoutovae</name>
    <dbReference type="NCBI Taxonomy" id="1649127"/>
    <lineage>
        <taxon>Eukaryota</taxon>
        <taxon>Fungi</taxon>
        <taxon>Dikarya</taxon>
        <taxon>Ascomycota</taxon>
        <taxon>Pezizomycotina</taxon>
        <taxon>Sordariomycetes</taxon>
        <taxon>Hypocreomycetidae</taxon>
        <taxon>Hypocreales</taxon>
        <taxon>Clavicipitaceae</taxon>
        <taxon>Claviceps</taxon>
    </lineage>
</organism>
<gene>
    <name evidence="1" type="ORF">E4U60_003337</name>
</gene>
<reference evidence="1 2" key="1">
    <citation type="journal article" date="2020" name="bioRxiv">
        <title>Whole genome comparisons of ergot fungi reveals the divergence and evolution of species within the genus Claviceps are the result of varying mechanisms driving genome evolution and host range expansion.</title>
        <authorList>
            <person name="Wyka S.A."/>
            <person name="Mondo S.J."/>
            <person name="Liu M."/>
            <person name="Dettman J."/>
            <person name="Nalam V."/>
            <person name="Broders K.D."/>
        </authorList>
    </citation>
    <scope>NUCLEOTIDE SEQUENCE [LARGE SCALE GENOMIC DNA]</scope>
    <source>
        <strain evidence="1 2">CCC 1485</strain>
    </source>
</reference>
<protein>
    <submittedName>
        <fullName evidence="1">Uncharacterized protein</fullName>
    </submittedName>
</protein>
<evidence type="ECO:0000313" key="1">
    <source>
        <dbReference type="EMBL" id="KAG5947178.1"/>
    </source>
</evidence>
<keyword evidence="2" id="KW-1185">Reference proteome</keyword>
<proteinExistence type="predicted"/>
<dbReference type="OrthoDB" id="7691805at2759"/>
<name>A0A9P7MIB7_9HYPO</name>
<dbReference type="Proteomes" id="UP000706124">
    <property type="component" value="Unassembled WGS sequence"/>
</dbReference>